<organism evidence="2 3">
    <name type="scientific">Pristionchus mayeri</name>
    <dbReference type="NCBI Taxonomy" id="1317129"/>
    <lineage>
        <taxon>Eukaryota</taxon>
        <taxon>Metazoa</taxon>
        <taxon>Ecdysozoa</taxon>
        <taxon>Nematoda</taxon>
        <taxon>Chromadorea</taxon>
        <taxon>Rhabditida</taxon>
        <taxon>Rhabditina</taxon>
        <taxon>Diplogasteromorpha</taxon>
        <taxon>Diplogasteroidea</taxon>
        <taxon>Neodiplogasteridae</taxon>
        <taxon>Pristionchus</taxon>
    </lineage>
</organism>
<dbReference type="Proteomes" id="UP001328107">
    <property type="component" value="Unassembled WGS sequence"/>
</dbReference>
<evidence type="ECO:0000313" key="3">
    <source>
        <dbReference type="Proteomes" id="UP001328107"/>
    </source>
</evidence>
<keyword evidence="1" id="KW-0812">Transmembrane</keyword>
<keyword evidence="1" id="KW-1133">Transmembrane helix</keyword>
<dbReference type="InterPro" id="IPR052860">
    <property type="entry name" value="NRL-GPCR1"/>
</dbReference>
<feature type="transmembrane region" description="Helical" evidence="1">
    <location>
        <begin position="57"/>
        <end position="77"/>
    </location>
</feature>
<reference evidence="3" key="1">
    <citation type="submission" date="2022-10" db="EMBL/GenBank/DDBJ databases">
        <title>Genome assembly of Pristionchus species.</title>
        <authorList>
            <person name="Yoshida K."/>
            <person name="Sommer R.J."/>
        </authorList>
    </citation>
    <scope>NUCLEOTIDE SEQUENCE [LARGE SCALE GENOMIC DNA]</scope>
    <source>
        <strain evidence="3">RS5460</strain>
    </source>
</reference>
<evidence type="ECO:0000256" key="1">
    <source>
        <dbReference type="SAM" id="Phobius"/>
    </source>
</evidence>
<feature type="non-terminal residue" evidence="2">
    <location>
        <position position="82"/>
    </location>
</feature>
<protein>
    <recommendedName>
        <fullName evidence="4">G protein-coupled receptor</fullName>
    </recommendedName>
</protein>
<dbReference type="AlphaFoldDB" id="A0AAN5I0A6"/>
<proteinExistence type="predicted"/>
<comment type="caution">
    <text evidence="2">The sequence shown here is derived from an EMBL/GenBank/DDBJ whole genome shotgun (WGS) entry which is preliminary data.</text>
</comment>
<dbReference type="PANTHER" id="PTHR47521">
    <property type="entry name" value="SERPENTINE RECEPTOR, CLASS E (EPSILON)-RELATED"/>
    <property type="match status" value="1"/>
</dbReference>
<keyword evidence="1" id="KW-0472">Membrane</keyword>
<evidence type="ECO:0008006" key="4">
    <source>
        <dbReference type="Google" id="ProtNLM"/>
    </source>
</evidence>
<sequence>MLHFVWLNSTLTKPFTPLFETVYVIEGCALAVLLTLVPFAAVAIIRASPIHRNFRIVFLLALFHLTIGTLSRIVLIYHQLLS</sequence>
<dbReference type="EMBL" id="BTRK01000004">
    <property type="protein sequence ID" value="GMR47203.1"/>
    <property type="molecule type" value="Genomic_DNA"/>
</dbReference>
<dbReference type="PANTHER" id="PTHR47521:SF7">
    <property type="entry name" value="SERPENTINE RECEPTOR CLASS EPSILON-6"/>
    <property type="match status" value="1"/>
</dbReference>
<gene>
    <name evidence="2" type="ORF">PMAYCL1PPCAC_17398</name>
</gene>
<keyword evidence="3" id="KW-1185">Reference proteome</keyword>
<accession>A0AAN5I0A6</accession>
<name>A0AAN5I0A6_9BILA</name>
<feature type="transmembrane region" description="Helical" evidence="1">
    <location>
        <begin position="22"/>
        <end position="45"/>
    </location>
</feature>
<evidence type="ECO:0000313" key="2">
    <source>
        <dbReference type="EMBL" id="GMR47203.1"/>
    </source>
</evidence>